<reference evidence="5 6" key="1">
    <citation type="submission" date="2014-04" db="EMBL/GenBank/DDBJ databases">
        <authorList>
            <consortium name="DOE Joint Genome Institute"/>
            <person name="Kuo A."/>
            <person name="Zuccaro A."/>
            <person name="Kohler A."/>
            <person name="Nagy L.G."/>
            <person name="Floudas D."/>
            <person name="Copeland A."/>
            <person name="Barry K.W."/>
            <person name="Cichocki N."/>
            <person name="Veneault-Fourrey C."/>
            <person name="LaButti K."/>
            <person name="Lindquist E.A."/>
            <person name="Lipzen A."/>
            <person name="Lundell T."/>
            <person name="Morin E."/>
            <person name="Murat C."/>
            <person name="Sun H."/>
            <person name="Tunlid A."/>
            <person name="Henrissat B."/>
            <person name="Grigoriev I.V."/>
            <person name="Hibbett D.S."/>
            <person name="Martin F."/>
            <person name="Nordberg H.P."/>
            <person name="Cantor M.N."/>
            <person name="Hua S.X."/>
        </authorList>
    </citation>
    <scope>NUCLEOTIDE SEQUENCE [LARGE SCALE GENOMIC DNA]</scope>
    <source>
        <strain evidence="5 6">MAFF 305830</strain>
    </source>
</reference>
<dbReference type="SUPFAM" id="SSF52540">
    <property type="entry name" value="P-loop containing nucleoside triphosphate hydrolases"/>
    <property type="match status" value="1"/>
</dbReference>
<dbReference type="InterPro" id="IPR027417">
    <property type="entry name" value="P-loop_NTPase"/>
</dbReference>
<feature type="repeat" description="WD" evidence="3">
    <location>
        <begin position="1076"/>
        <end position="1108"/>
    </location>
</feature>
<evidence type="ECO:0000313" key="5">
    <source>
        <dbReference type="EMBL" id="KIM28355.1"/>
    </source>
</evidence>
<dbReference type="InterPro" id="IPR019775">
    <property type="entry name" value="WD40_repeat_CS"/>
</dbReference>
<feature type="repeat" description="WD" evidence="3">
    <location>
        <begin position="947"/>
        <end position="988"/>
    </location>
</feature>
<feature type="domain" description="Nephrocystin 3-like N-terminal" evidence="4">
    <location>
        <begin position="32"/>
        <end position="171"/>
    </location>
</feature>
<dbReference type="InterPro" id="IPR020472">
    <property type="entry name" value="WD40_PAC1"/>
</dbReference>
<dbReference type="HOGENOM" id="CLU_000288_6_3_1"/>
<feature type="repeat" description="WD" evidence="3">
    <location>
        <begin position="818"/>
        <end position="859"/>
    </location>
</feature>
<dbReference type="CDD" id="cd00200">
    <property type="entry name" value="WD40"/>
    <property type="match status" value="2"/>
</dbReference>
<feature type="repeat" description="WD" evidence="3">
    <location>
        <begin position="646"/>
        <end position="687"/>
    </location>
</feature>
<evidence type="ECO:0000313" key="6">
    <source>
        <dbReference type="Proteomes" id="UP000054097"/>
    </source>
</evidence>
<feature type="repeat" description="WD" evidence="3">
    <location>
        <begin position="990"/>
        <end position="1031"/>
    </location>
</feature>
<dbReference type="PROSITE" id="PS50082">
    <property type="entry name" value="WD_REPEATS_2"/>
    <property type="match status" value="14"/>
</dbReference>
<keyword evidence="2" id="KW-0677">Repeat</keyword>
<dbReference type="Gene3D" id="2.130.10.10">
    <property type="entry name" value="YVTN repeat-like/Quinoprotein amine dehydrogenase"/>
    <property type="match status" value="5"/>
</dbReference>
<dbReference type="PANTHER" id="PTHR22847:SF637">
    <property type="entry name" value="WD REPEAT DOMAIN 5B"/>
    <property type="match status" value="1"/>
</dbReference>
<feature type="repeat" description="WD" evidence="3">
    <location>
        <begin position="1033"/>
        <end position="1074"/>
    </location>
</feature>
<feature type="repeat" description="WD" evidence="3">
    <location>
        <begin position="1119"/>
        <end position="1151"/>
    </location>
</feature>
<feature type="repeat" description="WD" evidence="3">
    <location>
        <begin position="603"/>
        <end position="644"/>
    </location>
</feature>
<keyword evidence="1 3" id="KW-0853">WD repeat</keyword>
<dbReference type="Pfam" id="PF24883">
    <property type="entry name" value="NPHP3_N"/>
    <property type="match status" value="1"/>
</dbReference>
<dbReference type="InterPro" id="IPR036322">
    <property type="entry name" value="WD40_repeat_dom_sf"/>
</dbReference>
<dbReference type="GO" id="GO:1990234">
    <property type="term" value="C:transferase complex"/>
    <property type="evidence" value="ECO:0007669"/>
    <property type="project" value="UniProtKB-ARBA"/>
</dbReference>
<dbReference type="PROSITE" id="PS00678">
    <property type="entry name" value="WD_REPEATS_1"/>
    <property type="match status" value="9"/>
</dbReference>
<name>A0A0C3AUW7_SERVB</name>
<dbReference type="InterPro" id="IPR015943">
    <property type="entry name" value="WD40/YVTN_repeat-like_dom_sf"/>
</dbReference>
<protein>
    <recommendedName>
        <fullName evidence="4">Nephrocystin 3-like N-terminal domain-containing protein</fullName>
    </recommendedName>
</protein>
<evidence type="ECO:0000256" key="2">
    <source>
        <dbReference type="ARBA" id="ARBA00022737"/>
    </source>
</evidence>
<feature type="repeat" description="WD" evidence="3">
    <location>
        <begin position="732"/>
        <end position="764"/>
    </location>
</feature>
<dbReference type="STRING" id="933852.A0A0C3AUW7"/>
<feature type="repeat" description="WD" evidence="3">
    <location>
        <begin position="689"/>
        <end position="730"/>
    </location>
</feature>
<dbReference type="Pfam" id="PF00400">
    <property type="entry name" value="WD40"/>
    <property type="match status" value="14"/>
</dbReference>
<feature type="repeat" description="WD" evidence="3">
    <location>
        <begin position="560"/>
        <end position="601"/>
    </location>
</feature>
<proteinExistence type="predicted"/>
<dbReference type="Gene3D" id="3.40.50.300">
    <property type="entry name" value="P-loop containing nucleotide triphosphate hydrolases"/>
    <property type="match status" value="1"/>
</dbReference>
<dbReference type="PRINTS" id="PR00320">
    <property type="entry name" value="GPROTEINBRPT"/>
</dbReference>
<dbReference type="SUPFAM" id="SSF50978">
    <property type="entry name" value="WD40 repeat-like"/>
    <property type="match status" value="3"/>
</dbReference>
<dbReference type="InterPro" id="IPR056884">
    <property type="entry name" value="NPHP3-like_N"/>
</dbReference>
<dbReference type="PROSITE" id="PS50294">
    <property type="entry name" value="WD_REPEATS_REGION"/>
    <property type="match status" value="14"/>
</dbReference>
<feature type="repeat" description="WD" evidence="3">
    <location>
        <begin position="861"/>
        <end position="902"/>
    </location>
</feature>
<dbReference type="InterPro" id="IPR001680">
    <property type="entry name" value="WD40_rpt"/>
</dbReference>
<accession>A0A0C3AUW7</accession>
<feature type="repeat" description="WD" evidence="3">
    <location>
        <begin position="775"/>
        <end position="816"/>
    </location>
</feature>
<evidence type="ECO:0000259" key="4">
    <source>
        <dbReference type="Pfam" id="PF24883"/>
    </source>
</evidence>
<dbReference type="PANTHER" id="PTHR22847">
    <property type="entry name" value="WD40 REPEAT PROTEIN"/>
    <property type="match status" value="1"/>
</dbReference>
<feature type="repeat" description="WD" evidence="3">
    <location>
        <begin position="904"/>
        <end position="937"/>
    </location>
</feature>
<sequence>MDGTRTGIINDSILWATRPLNQDINPKNSQFDGVLWIYGMPGIGKSAIAHSICRRLDESKQLGGSFFCRRDDPARSETRSVLPTLIYRLAGIFEAYRSRTAQALRDDPQLTDGELFLNSLQSLEDHPLRTLVLVIDALDECGEPATRRQLLGYLFKACQRNRWLKSIVISRPEHDIRSFFNTSGIVGRDLGQDDNSRTDIRHFTKVRMKMIANELNVSQHPEPWIGERRLGHIVNRSGDLFLFVETLSQHLMKYRNPKPPLDRLLEGSSEEASTELHKLYLAAIESRGNSEEAESRLVGRAVIGAAPYRALCDEAIAAFTGVEVSLVSSWVDDLGSLLYRDPTMQRGIRVRHISILEYFAGPFCPLDFRVDLKQADVELTIYTFQTMMKELRFNICGLETSYLSNSDVENLSVRVQENLSDILQYSCLHWASHLSANSDPASKEIYAFLDAFLRGEHFLYWLEVLSLMGKVPAAIMALQKIITCSRKFDEKIINLAKDALRFVLAFLAPISTSAPHIYLSALPFTPSESGLSMAVRKSFPKLIRVTEGGMKKWPIVGGLWKGHTSHIMSIAYSPDGLNVVSGSMDKTIRIWDAATGAPVGEPLKGHNSSVMSVTYSPDGLNIVSGSADNTIRIWDAATGTPIGEPLLGHTASVISVACSPDGRRIVSGSWDNTIRIWDVETGEPIVEPLTGHTNFVANVAYSPNGRHIVSGSWDNTIRIWDAATGTPVGEPLTGHTDGVDSVAYSPDSRKIVSGSLDRTIRIWDAVMGTPVGEPLTGHTHDVKSVAYSPDGRNIVSGSRDKKIRIWDAATGKPIAEPLIGHTAIVMNVAYSPDGRSIVSGSRDDTIRIWDAATGKAIGKPPTGHVDGVTSVACSPDGRHIVSGAWDNTIRIWDAATRMPVGEPLTGHTDCVQSVAYSPDGRKIVSGSRDCTIRIWDVAKGIPVGEPLKGHTHDVKSVAYSPDGLNIASRSYDNVIRIWNAMTGALVGELLEDYTERVISNTYSPDSRYIVTGSEDGIIQVWDVATGSPIGEPLDAHIGGVKGVAYSPDGRNIVSGAEDCTIRIWDIATGAQVGEPLQGHIRAIGSVAYSPDGRNIVSVSYDNTIRIWDAVTRVPVGEPLRGHTQPITSVVYSPDGRRIISGSSDGTICVWESQQLPTNEKNVPSGFLGSLRHILEKVLLSSSSPISVSSIALDSKSMDSEGWVRCDAGILLWVPEDYRRGVTSHAIGTIPPDARQRRVRLDLTDFKYGNTWSDVYHGK</sequence>
<dbReference type="EMBL" id="KN824293">
    <property type="protein sequence ID" value="KIM28355.1"/>
    <property type="molecule type" value="Genomic_DNA"/>
</dbReference>
<gene>
    <name evidence="5" type="ORF">M408DRAFT_140331</name>
</gene>
<organism evidence="5 6">
    <name type="scientific">Serendipita vermifera MAFF 305830</name>
    <dbReference type="NCBI Taxonomy" id="933852"/>
    <lineage>
        <taxon>Eukaryota</taxon>
        <taxon>Fungi</taxon>
        <taxon>Dikarya</taxon>
        <taxon>Basidiomycota</taxon>
        <taxon>Agaricomycotina</taxon>
        <taxon>Agaricomycetes</taxon>
        <taxon>Sebacinales</taxon>
        <taxon>Serendipitaceae</taxon>
        <taxon>Serendipita</taxon>
    </lineage>
</organism>
<dbReference type="SMART" id="SM00320">
    <property type="entry name" value="WD40"/>
    <property type="match status" value="14"/>
</dbReference>
<reference evidence="6" key="2">
    <citation type="submission" date="2015-01" db="EMBL/GenBank/DDBJ databases">
        <title>Evolutionary Origins and Diversification of the Mycorrhizal Mutualists.</title>
        <authorList>
            <consortium name="DOE Joint Genome Institute"/>
            <consortium name="Mycorrhizal Genomics Consortium"/>
            <person name="Kohler A."/>
            <person name="Kuo A."/>
            <person name="Nagy L.G."/>
            <person name="Floudas D."/>
            <person name="Copeland A."/>
            <person name="Barry K.W."/>
            <person name="Cichocki N."/>
            <person name="Veneault-Fourrey C."/>
            <person name="LaButti K."/>
            <person name="Lindquist E.A."/>
            <person name="Lipzen A."/>
            <person name="Lundell T."/>
            <person name="Morin E."/>
            <person name="Murat C."/>
            <person name="Riley R."/>
            <person name="Ohm R."/>
            <person name="Sun H."/>
            <person name="Tunlid A."/>
            <person name="Henrissat B."/>
            <person name="Grigoriev I.V."/>
            <person name="Hibbett D.S."/>
            <person name="Martin F."/>
        </authorList>
    </citation>
    <scope>NUCLEOTIDE SEQUENCE [LARGE SCALE GENOMIC DNA]</scope>
    <source>
        <strain evidence="6">MAFF 305830</strain>
    </source>
</reference>
<dbReference type="OrthoDB" id="538223at2759"/>
<evidence type="ECO:0000256" key="1">
    <source>
        <dbReference type="ARBA" id="ARBA00022574"/>
    </source>
</evidence>
<dbReference type="AlphaFoldDB" id="A0A0C3AUW7"/>
<evidence type="ECO:0000256" key="3">
    <source>
        <dbReference type="PROSITE-ProRule" id="PRU00221"/>
    </source>
</evidence>
<keyword evidence="6" id="KW-1185">Reference proteome</keyword>
<dbReference type="Proteomes" id="UP000054097">
    <property type="component" value="Unassembled WGS sequence"/>
</dbReference>